<dbReference type="SUPFAM" id="SSF53335">
    <property type="entry name" value="S-adenosyl-L-methionine-dependent methyltransferases"/>
    <property type="match status" value="1"/>
</dbReference>
<dbReference type="STRING" id="1449351.RISW2_15985"/>
<dbReference type="Gene3D" id="3.40.109.10">
    <property type="entry name" value="NADH Oxidase"/>
    <property type="match status" value="1"/>
</dbReference>
<reference evidence="5 6" key="1">
    <citation type="submission" date="2014-01" db="EMBL/GenBank/DDBJ databases">
        <title>Roseivivax isoporae LMG 25204 Genome Sequencing.</title>
        <authorList>
            <person name="Lai Q."/>
            <person name="Li G."/>
            <person name="Shao Z."/>
        </authorList>
    </citation>
    <scope>NUCLEOTIDE SEQUENCE [LARGE SCALE GENOMIC DNA]</scope>
    <source>
        <strain evidence="5 6">LMG 25204</strain>
    </source>
</reference>
<dbReference type="Pfam" id="PF00881">
    <property type="entry name" value="Nitroreductase"/>
    <property type="match status" value="1"/>
</dbReference>
<dbReference type="Proteomes" id="UP000023430">
    <property type="component" value="Unassembled WGS sequence"/>
</dbReference>
<dbReference type="CDD" id="cd02440">
    <property type="entry name" value="AdoMet_MTases"/>
    <property type="match status" value="1"/>
</dbReference>
<dbReference type="eggNOG" id="COG2226">
    <property type="taxonomic scope" value="Bacteria"/>
</dbReference>
<evidence type="ECO:0000313" key="6">
    <source>
        <dbReference type="Proteomes" id="UP000023430"/>
    </source>
</evidence>
<dbReference type="EMBL" id="JAME01000004">
    <property type="protein sequence ID" value="ETX30334.1"/>
    <property type="molecule type" value="Genomic_DNA"/>
</dbReference>
<accession>X7FE60</accession>
<feature type="domain" description="Nitroreductase" evidence="3">
    <location>
        <begin position="26"/>
        <end position="81"/>
    </location>
</feature>
<dbReference type="RefSeq" id="WP_051491774.1">
    <property type="nucleotide sequence ID" value="NZ_JAME01000004.1"/>
</dbReference>
<dbReference type="SUPFAM" id="SSF55469">
    <property type="entry name" value="FMN-dependent nitroreductase-like"/>
    <property type="match status" value="1"/>
</dbReference>
<evidence type="ECO:0000313" key="5">
    <source>
        <dbReference type="EMBL" id="ETX30334.1"/>
    </source>
</evidence>
<comment type="caution">
    <text evidence="5">The sequence shown here is derived from an EMBL/GenBank/DDBJ whole genome shotgun (WGS) entry which is preliminary data.</text>
</comment>
<evidence type="ECO:0008006" key="7">
    <source>
        <dbReference type="Google" id="ProtNLM"/>
    </source>
</evidence>
<dbReference type="Pfam" id="PF08241">
    <property type="entry name" value="Methyltransf_11"/>
    <property type="match status" value="1"/>
</dbReference>
<comment type="similarity">
    <text evidence="1">Belongs to the nitroreductase family.</text>
</comment>
<dbReference type="Gene3D" id="3.40.50.150">
    <property type="entry name" value="Vaccinia Virus protein VP39"/>
    <property type="match status" value="1"/>
</dbReference>
<dbReference type="InterPro" id="IPR029479">
    <property type="entry name" value="Nitroreductase"/>
</dbReference>
<evidence type="ECO:0000256" key="2">
    <source>
        <dbReference type="ARBA" id="ARBA00023002"/>
    </source>
</evidence>
<name>X7FE60_9RHOB</name>
<gene>
    <name evidence="5" type="ORF">RISW2_15985</name>
</gene>
<dbReference type="eggNOG" id="COG0778">
    <property type="taxonomic scope" value="Bacteria"/>
</dbReference>
<sequence length="454" mass="50223">MHPQTPGAAQHFGTDAEVQAILDRLAARHSCRAFDGQPMDQEVIRRIVLDGTQAPSSCNQQQWHFVVVTDRDTLRQARDIAGGNPHFAECSALIYLTFQKGWAHRNYSVVQSVGAAAYHMLLSTHLRGYSGIWNAGVGEHAELREMLGIPQIFEILGALAIGRAAETAPGLKAPRRPDDTILSFERFDRPAHTVYPVKPADSYPADRIANHDNPFAEWDPVRWSWDQLGDLRGYSVWAKSPTAGVFVSARHGAATAREMDVLGPVAPGARVAEIMPWGGTTTVDLLRHLPEDVRLDVVELSDHNLSFIRERLRQEGLTREGTAFLRADGGRLPFEDGSLDIVYFPQSLEQVPDLGGILDEARRVLRPGGTLLAGVRNMTSRYGREWRAVESRGQVPLQGPFVPLAARTVRDAVAARFAIEDEAGIGLAAGHEADLVRGWGRHRRRIYVVRARKD</sequence>
<dbReference type="GO" id="GO:0016491">
    <property type="term" value="F:oxidoreductase activity"/>
    <property type="evidence" value="ECO:0007669"/>
    <property type="project" value="UniProtKB-KW"/>
</dbReference>
<dbReference type="PANTHER" id="PTHR43673:SF10">
    <property type="entry name" value="NADH DEHYDROGENASE_NAD(P)H NITROREDUCTASE XCC3605-RELATED"/>
    <property type="match status" value="1"/>
</dbReference>
<proteinExistence type="inferred from homology"/>
<organism evidence="5 6">
    <name type="scientific">Roseivivax isoporae LMG 25204</name>
    <dbReference type="NCBI Taxonomy" id="1449351"/>
    <lineage>
        <taxon>Bacteria</taxon>
        <taxon>Pseudomonadati</taxon>
        <taxon>Pseudomonadota</taxon>
        <taxon>Alphaproteobacteria</taxon>
        <taxon>Rhodobacterales</taxon>
        <taxon>Roseobacteraceae</taxon>
        <taxon>Roseivivax</taxon>
    </lineage>
</organism>
<dbReference type="GO" id="GO:0008757">
    <property type="term" value="F:S-adenosylmethionine-dependent methyltransferase activity"/>
    <property type="evidence" value="ECO:0007669"/>
    <property type="project" value="InterPro"/>
</dbReference>
<dbReference type="PANTHER" id="PTHR43673">
    <property type="entry name" value="NAD(P)H NITROREDUCTASE YDGI-RELATED"/>
    <property type="match status" value="1"/>
</dbReference>
<dbReference type="InterPro" id="IPR000415">
    <property type="entry name" value="Nitroreductase-like"/>
</dbReference>
<evidence type="ECO:0000259" key="4">
    <source>
        <dbReference type="Pfam" id="PF08241"/>
    </source>
</evidence>
<protein>
    <recommendedName>
        <fullName evidence="7">Nitroreductase domain-containing protein</fullName>
    </recommendedName>
</protein>
<feature type="domain" description="Methyltransferase type 11" evidence="4">
    <location>
        <begin position="293"/>
        <end position="372"/>
    </location>
</feature>
<dbReference type="InterPro" id="IPR013216">
    <property type="entry name" value="Methyltransf_11"/>
</dbReference>
<keyword evidence="6" id="KW-1185">Reference proteome</keyword>
<keyword evidence="2" id="KW-0560">Oxidoreductase</keyword>
<evidence type="ECO:0000259" key="3">
    <source>
        <dbReference type="Pfam" id="PF00881"/>
    </source>
</evidence>
<evidence type="ECO:0000256" key="1">
    <source>
        <dbReference type="ARBA" id="ARBA00007118"/>
    </source>
</evidence>
<dbReference type="AlphaFoldDB" id="X7FE60"/>
<dbReference type="InterPro" id="IPR029063">
    <property type="entry name" value="SAM-dependent_MTases_sf"/>
</dbReference>